<reference evidence="2 3" key="1">
    <citation type="journal article" date="2016" name="Nat. Commun.">
        <title>Thousands of microbial genomes shed light on interconnected biogeochemical processes in an aquifer system.</title>
        <authorList>
            <person name="Anantharaman K."/>
            <person name="Brown C.T."/>
            <person name="Hug L.A."/>
            <person name="Sharon I."/>
            <person name="Castelle C.J."/>
            <person name="Probst A.J."/>
            <person name="Thomas B.C."/>
            <person name="Singh A."/>
            <person name="Wilkins M.J."/>
            <person name="Karaoz U."/>
            <person name="Brodie E.L."/>
            <person name="Williams K.H."/>
            <person name="Hubbard S.S."/>
            <person name="Banfield J.F."/>
        </authorList>
    </citation>
    <scope>NUCLEOTIDE SEQUENCE [LARGE SCALE GENOMIC DNA]</scope>
</reference>
<accession>A0A1G2CB75</accession>
<gene>
    <name evidence="2" type="ORF">A2855_02110</name>
</gene>
<dbReference type="AlphaFoldDB" id="A0A1G2CB75"/>
<keyword evidence="1" id="KW-1133">Transmembrane helix</keyword>
<sequence length="73" mass="7843">MQIDLVKFVGVHSAISAGSILITLGGGWVVGAFRTFKDAGWIRKIAIALILLLAWLVLDSGVRLGVTLNFSFE</sequence>
<evidence type="ECO:0000313" key="2">
    <source>
        <dbReference type="EMBL" id="OGY98622.1"/>
    </source>
</evidence>
<dbReference type="EMBL" id="MHKX01000005">
    <property type="protein sequence ID" value="OGY98622.1"/>
    <property type="molecule type" value="Genomic_DNA"/>
</dbReference>
<comment type="caution">
    <text evidence="2">The sequence shown here is derived from an EMBL/GenBank/DDBJ whole genome shotgun (WGS) entry which is preliminary data.</text>
</comment>
<proteinExistence type="predicted"/>
<evidence type="ECO:0000313" key="3">
    <source>
        <dbReference type="Proteomes" id="UP000179059"/>
    </source>
</evidence>
<name>A0A1G2CB75_9BACT</name>
<keyword evidence="1" id="KW-0812">Transmembrane</keyword>
<keyword evidence="1" id="KW-0472">Membrane</keyword>
<organism evidence="2 3">
    <name type="scientific">Candidatus Liptonbacteria bacterium RIFCSPHIGHO2_01_FULL_57_28</name>
    <dbReference type="NCBI Taxonomy" id="1798647"/>
    <lineage>
        <taxon>Bacteria</taxon>
        <taxon>Candidatus Liptoniibacteriota</taxon>
    </lineage>
</organism>
<feature type="transmembrane region" description="Helical" evidence="1">
    <location>
        <begin position="12"/>
        <end position="33"/>
    </location>
</feature>
<evidence type="ECO:0000256" key="1">
    <source>
        <dbReference type="SAM" id="Phobius"/>
    </source>
</evidence>
<protein>
    <submittedName>
        <fullName evidence="2">Uncharacterized protein</fullName>
    </submittedName>
</protein>
<dbReference type="Proteomes" id="UP000179059">
    <property type="component" value="Unassembled WGS sequence"/>
</dbReference>
<feature type="transmembrane region" description="Helical" evidence="1">
    <location>
        <begin position="45"/>
        <end position="66"/>
    </location>
</feature>